<reference evidence="9 10" key="1">
    <citation type="journal article" date="2014" name="Genome Announc.">
        <title>Draft Genome Sequences of Two Isolates of the Roseobacter Group, Sulfitobacter sp. Strains 3SOLIMAR09 and 1FIGIMAR09, from Harbors of Mallorca Island (Mediterranean Sea).</title>
        <authorList>
            <person name="Mas-Llado M."/>
            <person name="Pina-Villalonga J.M."/>
            <person name="Brunet-Galmes I."/>
            <person name="Nogales B."/>
            <person name="Bosch R."/>
        </authorList>
    </citation>
    <scope>NUCLEOTIDE SEQUENCE [LARGE SCALE GENOMIC DNA]</scope>
    <source>
        <strain evidence="9 10">1FIGIMAR09</strain>
    </source>
</reference>
<evidence type="ECO:0000313" key="10">
    <source>
        <dbReference type="Proteomes" id="UP000027337"/>
    </source>
</evidence>
<evidence type="ECO:0000259" key="8">
    <source>
        <dbReference type="Pfam" id="PF16822"/>
    </source>
</evidence>
<evidence type="ECO:0000256" key="3">
    <source>
        <dbReference type="ARBA" id="ARBA00022679"/>
    </source>
</evidence>
<evidence type="ECO:0000256" key="2">
    <source>
        <dbReference type="ARBA" id="ARBA00005182"/>
    </source>
</evidence>
<dbReference type="RefSeq" id="WP_037904786.1">
    <property type="nucleotide sequence ID" value="NZ_JEMU01000002.1"/>
</dbReference>
<evidence type="ECO:0000256" key="1">
    <source>
        <dbReference type="ARBA" id="ARBA00004418"/>
    </source>
</evidence>
<accession>A0A061SXK7</accession>
<feature type="chain" id="PRO_5001611602" description="AlgX/AlgJ SGNH hydrolase-like domain-containing protein" evidence="7">
    <location>
        <begin position="22"/>
        <end position="424"/>
    </location>
</feature>
<keyword evidence="6" id="KW-0016">Alginate biosynthesis</keyword>
<evidence type="ECO:0000313" key="9">
    <source>
        <dbReference type="EMBL" id="KAJ04630.1"/>
    </source>
</evidence>
<dbReference type="Pfam" id="PF16822">
    <property type="entry name" value="ALGX"/>
    <property type="match status" value="1"/>
</dbReference>
<evidence type="ECO:0000256" key="4">
    <source>
        <dbReference type="ARBA" id="ARBA00022729"/>
    </source>
</evidence>
<protein>
    <recommendedName>
        <fullName evidence="8">AlgX/AlgJ SGNH hydrolase-like domain-containing protein</fullName>
    </recommendedName>
</protein>
<dbReference type="GO" id="GO:0042597">
    <property type="term" value="C:periplasmic space"/>
    <property type="evidence" value="ECO:0007669"/>
    <property type="project" value="UniProtKB-SubCell"/>
</dbReference>
<keyword evidence="3" id="KW-0808">Transferase</keyword>
<feature type="signal peptide" evidence="7">
    <location>
        <begin position="1"/>
        <end position="21"/>
    </location>
</feature>
<proteinExistence type="predicted"/>
<comment type="pathway">
    <text evidence="2">Glycan biosynthesis; alginate biosynthesis.</text>
</comment>
<keyword evidence="5" id="KW-0574">Periplasm</keyword>
<organism evidence="9 10">
    <name type="scientific">Sulfitobacter mediterraneus</name>
    <dbReference type="NCBI Taxonomy" id="83219"/>
    <lineage>
        <taxon>Bacteria</taxon>
        <taxon>Pseudomonadati</taxon>
        <taxon>Pseudomonadota</taxon>
        <taxon>Alphaproteobacteria</taxon>
        <taxon>Rhodobacterales</taxon>
        <taxon>Roseobacteraceae</taxon>
        <taxon>Sulfitobacter</taxon>
    </lineage>
</organism>
<sequence length="424" mass="45255">MNFFTKIITLGAVVAASTAAADPFCAALMDKDQLPKKYAKRGPFYADAQSGWIVGADQLKGKYEVTEEVSTLWQAINAEFAERGVTLSVLAAPPRPLFAPSVALPESYDPAADRAAFSAYTEELNAAGIVAPDLTQVVESVSSSDFYFKRDTHWTPTGAYMSAKFLAGSLGVNEPIAADVSFDATYNEKGSLSAVVEKVCGTRPVRETVASPSYAKSVGADALLGNTSAPSLALVGTSFSDRYKTDSYQVAGALAHVFGEEVQNFSASGGGMVGAMEAFILSGALKTGDFKTVVWETPYTTPLTNVSGLRQVLGALQAPETRENIYSGAIGDDWQSAKYEIASDSDVSLQFTTPRVKTGKLSVELYSTTGEKLRIKLVKSERIDPALQSNVWRLSLAALPFKVVNRIKFKLDQTVAGAEIALLN</sequence>
<dbReference type="InterPro" id="IPR031811">
    <property type="entry name" value="ALGX/ALGJ_SGNH-like"/>
</dbReference>
<name>A0A061SXK7_9RHOB</name>
<dbReference type="AlphaFoldDB" id="A0A061SXK7"/>
<dbReference type="UniPathway" id="UPA00286"/>
<keyword evidence="10" id="KW-1185">Reference proteome</keyword>
<dbReference type="EMBL" id="JEMU01000002">
    <property type="protein sequence ID" value="KAJ04630.1"/>
    <property type="molecule type" value="Genomic_DNA"/>
</dbReference>
<evidence type="ECO:0000256" key="7">
    <source>
        <dbReference type="SAM" id="SignalP"/>
    </source>
</evidence>
<dbReference type="GO" id="GO:0042121">
    <property type="term" value="P:alginic acid biosynthetic process"/>
    <property type="evidence" value="ECO:0007669"/>
    <property type="project" value="UniProtKB-UniPathway"/>
</dbReference>
<comment type="subcellular location">
    <subcellularLocation>
        <location evidence="1">Periplasm</location>
    </subcellularLocation>
</comment>
<evidence type="ECO:0000256" key="6">
    <source>
        <dbReference type="ARBA" id="ARBA00022841"/>
    </source>
</evidence>
<dbReference type="GO" id="GO:0016740">
    <property type="term" value="F:transferase activity"/>
    <property type="evidence" value="ECO:0007669"/>
    <property type="project" value="UniProtKB-KW"/>
</dbReference>
<gene>
    <name evidence="9" type="ORF">PM02_02185</name>
</gene>
<dbReference type="Proteomes" id="UP000027337">
    <property type="component" value="Unassembled WGS sequence"/>
</dbReference>
<feature type="domain" description="AlgX/AlgJ SGNH hydrolase-like" evidence="8">
    <location>
        <begin position="66"/>
        <end position="298"/>
    </location>
</feature>
<dbReference type="STRING" id="83219.PM02_02185"/>
<comment type="caution">
    <text evidence="9">The sequence shown here is derived from an EMBL/GenBank/DDBJ whole genome shotgun (WGS) entry which is preliminary data.</text>
</comment>
<dbReference type="eggNOG" id="ENOG502Z8PP">
    <property type="taxonomic scope" value="Bacteria"/>
</dbReference>
<evidence type="ECO:0000256" key="5">
    <source>
        <dbReference type="ARBA" id="ARBA00022764"/>
    </source>
</evidence>
<keyword evidence="4 7" id="KW-0732">Signal</keyword>